<dbReference type="SUPFAM" id="SSF75217">
    <property type="entry name" value="alpha/beta knot"/>
    <property type="match status" value="1"/>
</dbReference>
<comment type="function">
    <text evidence="7">Catalyzes the 2'-O methylation of guanosine at position 18 in tRNA.</text>
</comment>
<keyword evidence="5 7" id="KW-0819">tRNA processing</keyword>
<keyword evidence="4 7" id="KW-0949">S-adenosyl-L-methionine</keyword>
<evidence type="ECO:0000313" key="10">
    <source>
        <dbReference type="Proteomes" id="UP000190961"/>
    </source>
</evidence>
<comment type="catalytic activity">
    <reaction evidence="7">
        <text>guanosine(18) in tRNA + S-adenosyl-L-methionine = 2'-O-methylguanosine(18) in tRNA + S-adenosyl-L-homocysteine + H(+)</text>
        <dbReference type="Rhea" id="RHEA:20077"/>
        <dbReference type="Rhea" id="RHEA-COMP:10190"/>
        <dbReference type="Rhea" id="RHEA-COMP:10192"/>
        <dbReference type="ChEBI" id="CHEBI:15378"/>
        <dbReference type="ChEBI" id="CHEBI:57856"/>
        <dbReference type="ChEBI" id="CHEBI:59789"/>
        <dbReference type="ChEBI" id="CHEBI:74269"/>
        <dbReference type="ChEBI" id="CHEBI:74445"/>
        <dbReference type="EC" id="2.1.1.34"/>
    </reaction>
</comment>
<evidence type="ECO:0000256" key="5">
    <source>
        <dbReference type="ARBA" id="ARBA00022694"/>
    </source>
</evidence>
<comment type="similarity">
    <text evidence="7">Belongs to the class IV-like SAM-binding methyltransferase superfamily. RNA methyltransferase TrmH family.</text>
</comment>
<evidence type="ECO:0000256" key="1">
    <source>
        <dbReference type="ARBA" id="ARBA00022555"/>
    </source>
</evidence>
<dbReference type="PANTHER" id="PTHR43453">
    <property type="entry name" value="RRNA METHYLASE-LIKE"/>
    <property type="match status" value="1"/>
</dbReference>
<dbReference type="Pfam" id="PF00588">
    <property type="entry name" value="SpoU_methylase"/>
    <property type="match status" value="1"/>
</dbReference>
<evidence type="ECO:0000256" key="4">
    <source>
        <dbReference type="ARBA" id="ARBA00022691"/>
    </source>
</evidence>
<protein>
    <recommendedName>
        <fullName evidence="7">tRNA (guanosine(18)-2'-O)-methyltransferase</fullName>
        <ecNumber evidence="7">2.1.1.34</ecNumber>
    </recommendedName>
    <alternativeName>
        <fullName evidence="7">tRNA [Gm18] methyltransferase</fullName>
    </alternativeName>
</protein>
<dbReference type="HAMAP" id="MF_02060">
    <property type="entry name" value="tRNA_methyltr_TrmH"/>
    <property type="match status" value="1"/>
</dbReference>
<dbReference type="Gene3D" id="3.40.1280.10">
    <property type="match status" value="1"/>
</dbReference>
<dbReference type="OrthoDB" id="9794400at2"/>
<feature type="domain" description="tRNA/rRNA methyltransferase SpoU type" evidence="8">
    <location>
        <begin position="35"/>
        <end position="179"/>
    </location>
</feature>
<reference evidence="9 10" key="1">
    <citation type="submission" date="2017-02" db="EMBL/GenBank/DDBJ databases">
        <authorList>
            <person name="Peterson S.W."/>
        </authorList>
    </citation>
    <scope>NUCLEOTIDE SEQUENCE [LARGE SCALE GENOMIC DNA]</scope>
    <source>
        <strain evidence="9 10">DSM 25262</strain>
    </source>
</reference>
<evidence type="ECO:0000259" key="8">
    <source>
        <dbReference type="Pfam" id="PF00588"/>
    </source>
</evidence>
<organism evidence="9 10">
    <name type="scientific">Ohtaekwangia koreensis</name>
    <dbReference type="NCBI Taxonomy" id="688867"/>
    <lineage>
        <taxon>Bacteria</taxon>
        <taxon>Pseudomonadati</taxon>
        <taxon>Bacteroidota</taxon>
        <taxon>Cytophagia</taxon>
        <taxon>Cytophagales</taxon>
        <taxon>Fulvivirgaceae</taxon>
        <taxon>Ohtaekwangia</taxon>
    </lineage>
</organism>
<dbReference type="RefSeq" id="WP_079686470.1">
    <property type="nucleotide sequence ID" value="NZ_FUZU01000001.1"/>
</dbReference>
<comment type="caution">
    <text evidence="7">Lacks conserved residue(s) required for the propagation of feature annotation.</text>
</comment>
<dbReference type="GO" id="GO:0141100">
    <property type="term" value="F:tRNA (guanine(18)-2'-O)-methyltransferase activity"/>
    <property type="evidence" value="ECO:0007669"/>
    <property type="project" value="UniProtKB-UniRule"/>
</dbReference>
<name>A0A1T5K9R1_9BACT</name>
<dbReference type="Proteomes" id="UP000190961">
    <property type="component" value="Unassembled WGS sequence"/>
</dbReference>
<dbReference type="InterPro" id="IPR029028">
    <property type="entry name" value="Alpha/beta_knot_MTases"/>
</dbReference>
<dbReference type="STRING" id="688867.SAMN05660236_1964"/>
<dbReference type="InterPro" id="IPR029026">
    <property type="entry name" value="tRNA_m1G_MTases_N"/>
</dbReference>
<evidence type="ECO:0000256" key="7">
    <source>
        <dbReference type="HAMAP-Rule" id="MF_02060"/>
    </source>
</evidence>
<evidence type="ECO:0000256" key="3">
    <source>
        <dbReference type="ARBA" id="ARBA00022679"/>
    </source>
</evidence>
<dbReference type="GO" id="GO:0000049">
    <property type="term" value="F:tRNA binding"/>
    <property type="evidence" value="ECO:0007669"/>
    <property type="project" value="UniProtKB-UniRule"/>
</dbReference>
<accession>A0A1T5K9R1</accession>
<dbReference type="EC" id="2.1.1.34" evidence="7"/>
<dbReference type="AlphaFoldDB" id="A0A1T5K9R1"/>
<keyword evidence="6 7" id="KW-0694">RNA-binding</keyword>
<dbReference type="EMBL" id="FUZU01000001">
    <property type="protein sequence ID" value="SKC60462.1"/>
    <property type="molecule type" value="Genomic_DNA"/>
</dbReference>
<sequence>MTEKEFKVFHHLSQFVSDHKKEFVEKVLSHRTHHVTVVLEDIFQSQNASAVIRTCECMGIQDIHIIEMISKYEINPRVLKGANKWMDLHRYHTPGANNIEACFSHLHDQGYKILVADPDEDGASIHDIDVTDSKIALLFGNELRGVSPYALQHADQKIRIPMYGFTESMNISVSVAICLNSLISRLHASAMDFGLSEEEKNYIRLDWFRKIVKRSDLIEREFLRTIQ</sequence>
<feature type="binding site" evidence="7">
    <location>
        <position position="160"/>
    </location>
    <ligand>
        <name>S-adenosyl-L-methionine</name>
        <dbReference type="ChEBI" id="CHEBI:59789"/>
    </ligand>
</feature>
<dbReference type="CDD" id="cd18092">
    <property type="entry name" value="SpoU-like_TrmH"/>
    <property type="match status" value="1"/>
</dbReference>
<dbReference type="PANTHER" id="PTHR43453:SF1">
    <property type="entry name" value="TRNA_RRNA METHYLTRANSFERASE SPOU TYPE DOMAIN-CONTAINING PROTEIN"/>
    <property type="match status" value="1"/>
</dbReference>
<keyword evidence="3 7" id="KW-0808">Transferase</keyword>
<evidence type="ECO:0000256" key="2">
    <source>
        <dbReference type="ARBA" id="ARBA00022603"/>
    </source>
</evidence>
<dbReference type="GO" id="GO:0002938">
    <property type="term" value="P:tRNA guanine ribose methylation"/>
    <property type="evidence" value="ECO:0007669"/>
    <property type="project" value="UniProtKB-UniRule"/>
</dbReference>
<dbReference type="InterPro" id="IPR033671">
    <property type="entry name" value="TrmH"/>
</dbReference>
<keyword evidence="10" id="KW-1185">Reference proteome</keyword>
<gene>
    <name evidence="7" type="primary">trmH</name>
    <name evidence="9" type="ORF">SAMN05660236_1964</name>
</gene>
<evidence type="ECO:0000313" key="9">
    <source>
        <dbReference type="EMBL" id="SKC60462.1"/>
    </source>
</evidence>
<evidence type="ECO:0000256" key="6">
    <source>
        <dbReference type="ARBA" id="ARBA00022884"/>
    </source>
</evidence>
<proteinExistence type="inferred from homology"/>
<keyword evidence="2 7" id="KW-0489">Methyltransferase</keyword>
<dbReference type="InterPro" id="IPR001537">
    <property type="entry name" value="SpoU_MeTrfase"/>
</dbReference>
<keyword evidence="1 7" id="KW-0820">tRNA-binding</keyword>